<dbReference type="PANTHER" id="PTHR21152">
    <property type="entry name" value="AMINOTRANSFERASE CLASS V"/>
    <property type="match status" value="1"/>
</dbReference>
<name>A0A9W4DZV3_9ACTN</name>
<reference evidence="12" key="1">
    <citation type="submission" date="2021-06" db="EMBL/GenBank/DDBJ databases">
        <authorList>
            <person name="Arsene-Ploetze F."/>
        </authorList>
    </citation>
    <scope>NUCLEOTIDE SEQUENCE</scope>
    <source>
        <strain evidence="12">SBRY1</strain>
    </source>
</reference>
<accession>A0A9W4DZV3</accession>
<keyword evidence="9" id="KW-0663">Pyridoxal phosphate</keyword>
<dbReference type="RefSeq" id="WP_205043310.1">
    <property type="nucleotide sequence ID" value="NZ_CAJVAX010000001.1"/>
</dbReference>
<dbReference type="GO" id="GO:0004648">
    <property type="term" value="F:O-phospho-L-serine:2-oxoglutarate aminotransferase activity"/>
    <property type="evidence" value="ECO:0007669"/>
    <property type="project" value="UniProtKB-EC"/>
</dbReference>
<dbReference type="GO" id="GO:0004760">
    <property type="term" value="F:L-serine-pyruvate transaminase activity"/>
    <property type="evidence" value="ECO:0007669"/>
    <property type="project" value="TreeGrafter"/>
</dbReference>
<evidence type="ECO:0000256" key="1">
    <source>
        <dbReference type="ARBA" id="ARBA00001933"/>
    </source>
</evidence>
<evidence type="ECO:0000256" key="2">
    <source>
        <dbReference type="ARBA" id="ARBA00005099"/>
    </source>
</evidence>
<evidence type="ECO:0000256" key="8">
    <source>
        <dbReference type="ARBA" id="ARBA00022679"/>
    </source>
</evidence>
<dbReference type="AlphaFoldDB" id="A0A9W4DZV3"/>
<comment type="pathway">
    <text evidence="2">Amino-acid biosynthesis; L-serine biosynthesis; L-serine from 3-phospho-D-glycerate: step 2/3.</text>
</comment>
<dbReference type="InterPro" id="IPR006271">
    <property type="entry name" value="Pser_aminoTfrase_methanosarc"/>
</dbReference>
<dbReference type="PIRSF" id="PIRSF000525">
    <property type="entry name" value="SerC"/>
    <property type="match status" value="1"/>
</dbReference>
<keyword evidence="6 12" id="KW-0032">Aminotransferase</keyword>
<evidence type="ECO:0000256" key="11">
    <source>
        <dbReference type="ARBA" id="ARBA00049007"/>
    </source>
</evidence>
<dbReference type="InterPro" id="IPR015421">
    <property type="entry name" value="PyrdxlP-dep_Trfase_major"/>
</dbReference>
<evidence type="ECO:0000313" key="12">
    <source>
        <dbReference type="EMBL" id="CAG7606260.1"/>
    </source>
</evidence>
<comment type="similarity">
    <text evidence="3">Belongs to the class-V pyridoxal-phosphate-dependent aminotransferase family. SerC subfamily.</text>
</comment>
<sequence>MATRKPRDRPLRPWFSSGPCAKRPGWDPGDLKGAFVGRSHRHPDGRARLREVIERSAHLLGLPPGYRLAVVPGSDTGAIECAMWNLLGPRGVDVCAWENFGHTWLADVTDQLRLPDVTVHRADYGRLPDLTRVDFTHDVVFPWNGTTSGVRVPDAEWIPRDRTGLTLCDATSAVFGMDVDFGKLDAVTWSWQKALGGEGAHGMLALSPAAADRIATHRPERPLPKIFRIAREGRLLDDVFDGFFINSPSMLAVEDVLGALDWCEQAGGLPEMTARSRRNLATVAAWVADRPHVRFLATDPATVSPTSICLTFTSPTLDALPPQGRHDFVARLCAKVEAEGAGYDIAGHREAPPGIRVWGGPTVDTEDIALLLPWIDWAYAETEKEFA</sequence>
<evidence type="ECO:0000256" key="9">
    <source>
        <dbReference type="ARBA" id="ARBA00022898"/>
    </source>
</evidence>
<comment type="caution">
    <text evidence="12">The sequence shown here is derived from an EMBL/GenBank/DDBJ whole genome shotgun (WGS) entry which is preliminary data.</text>
</comment>
<dbReference type="NCBIfam" id="NF002841">
    <property type="entry name" value="PRK03080.1-2"/>
    <property type="match status" value="1"/>
</dbReference>
<dbReference type="Gene3D" id="3.90.1150.10">
    <property type="entry name" value="Aspartate Aminotransferase, domain 1"/>
    <property type="match status" value="1"/>
</dbReference>
<dbReference type="InterPro" id="IPR022278">
    <property type="entry name" value="Pser_aminoTfrase"/>
</dbReference>
<protein>
    <recommendedName>
        <fullName evidence="4">phosphoserine transaminase</fullName>
        <ecNumber evidence="4">2.6.1.52</ecNumber>
    </recommendedName>
</protein>
<dbReference type="GO" id="GO:0008453">
    <property type="term" value="F:alanine-glyoxylate transaminase activity"/>
    <property type="evidence" value="ECO:0007669"/>
    <property type="project" value="TreeGrafter"/>
</dbReference>
<evidence type="ECO:0000256" key="4">
    <source>
        <dbReference type="ARBA" id="ARBA00013030"/>
    </source>
</evidence>
<comment type="cofactor">
    <cofactor evidence="1">
        <name>pyridoxal 5'-phosphate</name>
        <dbReference type="ChEBI" id="CHEBI:597326"/>
    </cofactor>
</comment>
<dbReference type="InterPro" id="IPR015422">
    <property type="entry name" value="PyrdxlP-dep_Trfase_small"/>
</dbReference>
<dbReference type="CDD" id="cd01494">
    <property type="entry name" value="AAT_I"/>
    <property type="match status" value="1"/>
</dbReference>
<keyword evidence="5" id="KW-0963">Cytoplasm</keyword>
<dbReference type="Gene3D" id="3.40.640.10">
    <property type="entry name" value="Type I PLP-dependent aspartate aminotransferase-like (Major domain)"/>
    <property type="match status" value="1"/>
</dbReference>
<gene>
    <name evidence="12" type="primary">serC</name>
    <name evidence="12" type="ORF">SBRY_10909</name>
</gene>
<keyword evidence="7" id="KW-0028">Amino-acid biosynthesis</keyword>
<dbReference type="NCBIfam" id="TIGR01365">
    <property type="entry name" value="serC_2"/>
    <property type="match status" value="1"/>
</dbReference>
<dbReference type="GO" id="GO:0019265">
    <property type="term" value="P:glycine biosynthetic process, by transamination of glyoxylate"/>
    <property type="evidence" value="ECO:0007669"/>
    <property type="project" value="TreeGrafter"/>
</dbReference>
<dbReference type="SUPFAM" id="SSF53383">
    <property type="entry name" value="PLP-dependent transferases"/>
    <property type="match status" value="1"/>
</dbReference>
<dbReference type="EC" id="2.6.1.52" evidence="4"/>
<keyword evidence="13" id="KW-1185">Reference proteome</keyword>
<evidence type="ECO:0000256" key="7">
    <source>
        <dbReference type="ARBA" id="ARBA00022605"/>
    </source>
</evidence>
<keyword evidence="10" id="KW-0718">Serine biosynthesis</keyword>
<dbReference type="PANTHER" id="PTHR21152:SF40">
    <property type="entry name" value="ALANINE--GLYOXYLATE AMINOTRANSFERASE"/>
    <property type="match status" value="1"/>
</dbReference>
<evidence type="ECO:0000256" key="6">
    <source>
        <dbReference type="ARBA" id="ARBA00022576"/>
    </source>
</evidence>
<dbReference type="GO" id="GO:0006564">
    <property type="term" value="P:L-serine biosynthetic process"/>
    <property type="evidence" value="ECO:0007669"/>
    <property type="project" value="UniProtKB-KW"/>
</dbReference>
<organism evidence="12 13">
    <name type="scientific">Actinacidiphila bryophytorum</name>
    <dbReference type="NCBI Taxonomy" id="1436133"/>
    <lineage>
        <taxon>Bacteria</taxon>
        <taxon>Bacillati</taxon>
        <taxon>Actinomycetota</taxon>
        <taxon>Actinomycetes</taxon>
        <taxon>Kitasatosporales</taxon>
        <taxon>Streptomycetaceae</taxon>
        <taxon>Actinacidiphila</taxon>
    </lineage>
</organism>
<dbReference type="Proteomes" id="UP001153328">
    <property type="component" value="Unassembled WGS sequence"/>
</dbReference>
<evidence type="ECO:0000313" key="13">
    <source>
        <dbReference type="Proteomes" id="UP001153328"/>
    </source>
</evidence>
<dbReference type="EMBL" id="CAJVAX010000001">
    <property type="protein sequence ID" value="CAG7606260.1"/>
    <property type="molecule type" value="Genomic_DNA"/>
</dbReference>
<evidence type="ECO:0000256" key="3">
    <source>
        <dbReference type="ARBA" id="ARBA00006904"/>
    </source>
</evidence>
<comment type="catalytic activity">
    <reaction evidence="11">
        <text>O-phospho-L-serine + 2-oxoglutarate = 3-phosphooxypyruvate + L-glutamate</text>
        <dbReference type="Rhea" id="RHEA:14329"/>
        <dbReference type="ChEBI" id="CHEBI:16810"/>
        <dbReference type="ChEBI" id="CHEBI:18110"/>
        <dbReference type="ChEBI" id="CHEBI:29985"/>
        <dbReference type="ChEBI" id="CHEBI:57524"/>
        <dbReference type="EC" id="2.6.1.52"/>
    </reaction>
</comment>
<proteinExistence type="inferred from homology"/>
<evidence type="ECO:0000256" key="10">
    <source>
        <dbReference type="ARBA" id="ARBA00023299"/>
    </source>
</evidence>
<evidence type="ECO:0000256" key="5">
    <source>
        <dbReference type="ARBA" id="ARBA00022490"/>
    </source>
</evidence>
<dbReference type="InterPro" id="IPR015424">
    <property type="entry name" value="PyrdxlP-dep_Trfase"/>
</dbReference>
<keyword evidence="8 12" id="KW-0808">Transferase</keyword>